<organism evidence="2 3">
    <name type="scientific">Paenibacillus gyeongsangnamensis</name>
    <dbReference type="NCBI Taxonomy" id="3388067"/>
    <lineage>
        <taxon>Bacteria</taxon>
        <taxon>Bacillati</taxon>
        <taxon>Bacillota</taxon>
        <taxon>Bacilli</taxon>
        <taxon>Bacillales</taxon>
        <taxon>Paenibacillaceae</taxon>
        <taxon>Paenibacillus</taxon>
    </lineage>
</organism>
<dbReference type="Proteomes" id="UP001527882">
    <property type="component" value="Unassembled WGS sequence"/>
</dbReference>
<dbReference type="Pfam" id="PF10676">
    <property type="entry name" value="gerPA"/>
    <property type="match status" value="1"/>
</dbReference>
<evidence type="ECO:0000256" key="1">
    <source>
        <dbReference type="ARBA" id="ARBA00008103"/>
    </source>
</evidence>
<accession>A0ABT4Q3L9</accession>
<name>A0ABT4Q3L9_9BACL</name>
<protein>
    <submittedName>
        <fullName evidence="2">Spore germination protein</fullName>
    </submittedName>
</protein>
<dbReference type="RefSeq" id="WP_269879661.1">
    <property type="nucleotide sequence ID" value="NZ_JAQAGZ010000001.1"/>
</dbReference>
<sequence>MPSIILAPIKITGASGDVTFGDVLQINPKSTSKANAGSGGGNTGDFSATFTGVSFTNVFDADVNDSNNQGNN</sequence>
<dbReference type="InterPro" id="IPR019618">
    <property type="entry name" value="Spore_germination_GerPA"/>
</dbReference>
<evidence type="ECO:0000313" key="2">
    <source>
        <dbReference type="EMBL" id="MCZ8511300.1"/>
    </source>
</evidence>
<reference evidence="2 3" key="1">
    <citation type="submission" date="2022-12" db="EMBL/GenBank/DDBJ databases">
        <title>Draft genome sequence of Paenibacillus sp. dW9.</title>
        <authorList>
            <person name="Choi E.-W."/>
            <person name="Kim D.-U."/>
        </authorList>
    </citation>
    <scope>NUCLEOTIDE SEQUENCE [LARGE SCALE GENOMIC DNA]</scope>
    <source>
        <strain evidence="3">dW9</strain>
    </source>
</reference>
<dbReference type="EMBL" id="JAQAGZ010000001">
    <property type="protein sequence ID" value="MCZ8511300.1"/>
    <property type="molecule type" value="Genomic_DNA"/>
</dbReference>
<dbReference type="PANTHER" id="PTHR37808">
    <property type="entry name" value="SPORE GERMINATION PROTEIN-LIKE PROTEIN YDZR-RELATED"/>
    <property type="match status" value="1"/>
</dbReference>
<evidence type="ECO:0000313" key="3">
    <source>
        <dbReference type="Proteomes" id="UP001527882"/>
    </source>
</evidence>
<comment type="similarity">
    <text evidence="1">Belongs to the GerPA/GerPF family.</text>
</comment>
<keyword evidence="3" id="KW-1185">Reference proteome</keyword>
<dbReference type="PANTHER" id="PTHR37808:SF1">
    <property type="entry name" value="SPORE GERMINATION PROTEIN-LIKE PROTEIN YDZR"/>
    <property type="match status" value="1"/>
</dbReference>
<comment type="caution">
    <text evidence="2">The sequence shown here is derived from an EMBL/GenBank/DDBJ whole genome shotgun (WGS) entry which is preliminary data.</text>
</comment>
<gene>
    <name evidence="2" type="ORF">O9H85_02375</name>
</gene>
<proteinExistence type="inferred from homology"/>